<dbReference type="GO" id="GO:0005634">
    <property type="term" value="C:nucleus"/>
    <property type="evidence" value="ECO:0007669"/>
    <property type="project" value="UniProtKB-SubCell"/>
</dbReference>
<comment type="subcellular location">
    <subcellularLocation>
        <location evidence="4 5">Nucleus</location>
    </subcellularLocation>
</comment>
<dbReference type="GO" id="GO:0048812">
    <property type="term" value="P:neuron projection morphogenesis"/>
    <property type="evidence" value="ECO:0007669"/>
    <property type="project" value="TreeGrafter"/>
</dbReference>
<dbReference type="GO" id="GO:0000981">
    <property type="term" value="F:DNA-binding transcription factor activity, RNA polymerase II-specific"/>
    <property type="evidence" value="ECO:0007669"/>
    <property type="project" value="InterPro"/>
</dbReference>
<dbReference type="AlphaFoldDB" id="Q5EVM9"/>
<dbReference type="Pfam" id="PF00046">
    <property type="entry name" value="Homeodomain"/>
    <property type="match status" value="1"/>
</dbReference>
<evidence type="ECO:0000256" key="6">
    <source>
        <dbReference type="SAM" id="MobiDB-lite"/>
    </source>
</evidence>
<dbReference type="CDD" id="cd00086">
    <property type="entry name" value="homeodomain"/>
    <property type="match status" value="1"/>
</dbReference>
<reference evidence="8" key="1">
    <citation type="journal article" date="2005" name="Curr. Biol.">
        <title>Remodelling of the homeobox gene complement in the tunicate Oikopleura dioica.</title>
        <authorList>
            <person name="Edvardsen R.B."/>
            <person name="Seo H.C."/>
            <person name="Jensen M.F."/>
            <person name="Mialon A."/>
            <person name="Mikhaleva J."/>
            <person name="Bjordal M."/>
            <person name="Cartry J."/>
            <person name="Reinhardt R."/>
            <person name="Weissenbach J."/>
            <person name="Wincker P."/>
            <person name="Chourrout D."/>
        </authorList>
    </citation>
    <scope>NUCLEOTIDE SEQUENCE</scope>
</reference>
<dbReference type="EMBL" id="AY702079">
    <property type="protein sequence ID" value="AAW24454.1"/>
    <property type="molecule type" value="Genomic_DNA"/>
</dbReference>
<evidence type="ECO:0000256" key="5">
    <source>
        <dbReference type="RuleBase" id="RU000682"/>
    </source>
</evidence>
<dbReference type="PROSITE" id="PS50071">
    <property type="entry name" value="HOMEOBOX_2"/>
    <property type="match status" value="1"/>
</dbReference>
<feature type="compositionally biased region" description="Acidic residues" evidence="6">
    <location>
        <begin position="188"/>
        <end position="203"/>
    </location>
</feature>
<feature type="region of interest" description="Disordered" evidence="6">
    <location>
        <begin position="26"/>
        <end position="48"/>
    </location>
</feature>
<sequence>MTIMHSRKTEGGKKITFGIDSILQKKNEESDSSTEEVLQHEPQGIPPQMNPLRLQALAAQLSNFNSHPPSEMAQWYHQNLMQNLAQNNQLMSMQLNRLANPFQIGQYQGLLQQTGGKSRRPRTAFSSQQLLELERQFKMNKYLSRPKRFEVATMLCLTETQVKIWFQNRRMKWKRNNSKENGESGEGGADEETKEESEASENEDILRDENETNMIES</sequence>
<dbReference type="PANTHER" id="PTHR24335">
    <property type="entry name" value="MOTOR NEURON AND PANCREAS HOMEOBOX PROTEIN"/>
    <property type="match status" value="1"/>
</dbReference>
<dbReference type="PANTHER" id="PTHR24335:SF4">
    <property type="entry name" value="EXTRA-EXTRA"/>
    <property type="match status" value="1"/>
</dbReference>
<dbReference type="GO" id="GO:0007417">
    <property type="term" value="P:central nervous system development"/>
    <property type="evidence" value="ECO:0007669"/>
    <property type="project" value="TreeGrafter"/>
</dbReference>
<dbReference type="InterPro" id="IPR001356">
    <property type="entry name" value="HD"/>
</dbReference>
<evidence type="ECO:0000256" key="2">
    <source>
        <dbReference type="ARBA" id="ARBA00023155"/>
    </source>
</evidence>
<dbReference type="InterPro" id="IPR020479">
    <property type="entry name" value="HD_metazoa"/>
</dbReference>
<evidence type="ECO:0000256" key="1">
    <source>
        <dbReference type="ARBA" id="ARBA00023125"/>
    </source>
</evidence>
<dbReference type="SMART" id="SM00389">
    <property type="entry name" value="HOX"/>
    <property type="match status" value="1"/>
</dbReference>
<dbReference type="InterPro" id="IPR009057">
    <property type="entry name" value="Homeodomain-like_sf"/>
</dbReference>
<dbReference type="GO" id="GO:1990837">
    <property type="term" value="F:sequence-specific double-stranded DNA binding"/>
    <property type="evidence" value="ECO:0007669"/>
    <property type="project" value="TreeGrafter"/>
</dbReference>
<protein>
    <submittedName>
        <fullName evidence="8">Homeodomain protein Mnx</fullName>
    </submittedName>
</protein>
<dbReference type="PROSITE" id="PS00027">
    <property type="entry name" value="HOMEOBOX_1"/>
    <property type="match status" value="1"/>
</dbReference>
<dbReference type="Gene3D" id="1.10.10.60">
    <property type="entry name" value="Homeodomain-like"/>
    <property type="match status" value="1"/>
</dbReference>
<keyword evidence="3 4" id="KW-0539">Nucleus</keyword>
<keyword evidence="2 4" id="KW-0371">Homeobox</keyword>
<dbReference type="InterPro" id="IPR042768">
    <property type="entry name" value="MNX1/Ceh-12"/>
</dbReference>
<proteinExistence type="predicted"/>
<evidence type="ECO:0000256" key="4">
    <source>
        <dbReference type="PROSITE-ProRule" id="PRU00108"/>
    </source>
</evidence>
<evidence type="ECO:0000256" key="3">
    <source>
        <dbReference type="ARBA" id="ARBA00023242"/>
    </source>
</evidence>
<organism evidence="8">
    <name type="scientific">Oikopleura dioica</name>
    <name type="common">Tunicate</name>
    <dbReference type="NCBI Taxonomy" id="34765"/>
    <lineage>
        <taxon>Eukaryota</taxon>
        <taxon>Metazoa</taxon>
        <taxon>Chordata</taxon>
        <taxon>Tunicata</taxon>
        <taxon>Appendicularia</taxon>
        <taxon>Copelata</taxon>
        <taxon>Oikopleuridae</taxon>
        <taxon>Oikopleura</taxon>
    </lineage>
</organism>
<feature type="domain" description="Homeobox" evidence="7">
    <location>
        <begin position="116"/>
        <end position="176"/>
    </location>
</feature>
<gene>
    <name evidence="8" type="primary">Mnx</name>
</gene>
<dbReference type="PRINTS" id="PR00024">
    <property type="entry name" value="HOMEOBOX"/>
</dbReference>
<feature type="region of interest" description="Disordered" evidence="6">
    <location>
        <begin position="175"/>
        <end position="217"/>
    </location>
</feature>
<evidence type="ECO:0000259" key="7">
    <source>
        <dbReference type="PROSITE" id="PS50071"/>
    </source>
</evidence>
<name>Q5EVM9_OIKDI</name>
<keyword evidence="1 4" id="KW-0238">DNA-binding</keyword>
<evidence type="ECO:0000313" key="8">
    <source>
        <dbReference type="EMBL" id="AAW24454.1"/>
    </source>
</evidence>
<accession>Q5EVM9</accession>
<dbReference type="SUPFAM" id="SSF46689">
    <property type="entry name" value="Homeodomain-like"/>
    <property type="match status" value="1"/>
</dbReference>
<dbReference type="InterPro" id="IPR017970">
    <property type="entry name" value="Homeobox_CS"/>
</dbReference>
<feature type="DNA-binding region" description="Homeobox" evidence="4">
    <location>
        <begin position="118"/>
        <end position="177"/>
    </location>
</feature>